<dbReference type="NCBIfam" id="TIGR00121">
    <property type="entry name" value="birA_ligase"/>
    <property type="match status" value="1"/>
</dbReference>
<comment type="similarity">
    <text evidence="2">Belongs to the biotin--protein ligase family.</text>
</comment>
<comment type="caution">
    <text evidence="4">The sequence shown here is derived from an EMBL/GenBank/DDBJ whole genome shotgun (WGS) entry which is preliminary data.</text>
</comment>
<accession>A0ABV1GFL3</accession>
<evidence type="ECO:0000256" key="2">
    <source>
        <dbReference type="HAMAP-Rule" id="MF_00978"/>
    </source>
</evidence>
<dbReference type="PANTHER" id="PTHR12835">
    <property type="entry name" value="BIOTIN PROTEIN LIGASE"/>
    <property type="match status" value="1"/>
</dbReference>
<dbReference type="Gene3D" id="3.30.930.10">
    <property type="entry name" value="Bira Bifunctional Protein, Domain 2"/>
    <property type="match status" value="1"/>
</dbReference>
<feature type="binding site" evidence="2">
    <location>
        <begin position="118"/>
        <end position="120"/>
    </location>
    <ligand>
        <name>biotin</name>
        <dbReference type="ChEBI" id="CHEBI:57586"/>
    </ligand>
</feature>
<dbReference type="InterPro" id="IPR004408">
    <property type="entry name" value="Biotin_CoA_COase_ligase"/>
</dbReference>
<evidence type="ECO:0000256" key="1">
    <source>
        <dbReference type="ARBA" id="ARBA00022598"/>
    </source>
</evidence>
<feature type="domain" description="BPL/LPL catalytic" evidence="3">
    <location>
        <begin position="66"/>
        <end position="259"/>
    </location>
</feature>
<keyword evidence="2" id="KW-0547">Nucleotide-binding</keyword>
<evidence type="ECO:0000313" key="4">
    <source>
        <dbReference type="EMBL" id="MEQ2520478.1"/>
    </source>
</evidence>
<feature type="binding site" evidence="2">
    <location>
        <begin position="90"/>
        <end position="92"/>
    </location>
    <ligand>
        <name>biotin</name>
        <dbReference type="ChEBI" id="CHEBI:57586"/>
    </ligand>
</feature>
<dbReference type="Gene3D" id="1.10.10.10">
    <property type="entry name" value="Winged helix-like DNA-binding domain superfamily/Winged helix DNA-binding domain"/>
    <property type="match status" value="1"/>
</dbReference>
<dbReference type="SUPFAM" id="SSF55681">
    <property type="entry name" value="Class II aaRS and biotin synthetases"/>
    <property type="match status" value="1"/>
</dbReference>
<keyword evidence="2" id="KW-0804">Transcription</keyword>
<dbReference type="SUPFAM" id="SSF46785">
    <property type="entry name" value="Winged helix' DNA-binding domain"/>
    <property type="match status" value="1"/>
</dbReference>
<proteinExistence type="inferred from homology"/>
<dbReference type="InterPro" id="IPR030855">
    <property type="entry name" value="Bifunct_BirA"/>
</dbReference>
<dbReference type="Pfam" id="PF03099">
    <property type="entry name" value="BPL_LplA_LipB"/>
    <property type="match status" value="1"/>
</dbReference>
<keyword evidence="2" id="KW-0092">Biotin</keyword>
<feature type="binding site" evidence="2">
    <location>
        <position position="114"/>
    </location>
    <ligand>
        <name>biotin</name>
        <dbReference type="ChEBI" id="CHEBI:57586"/>
    </ligand>
</feature>
<evidence type="ECO:0000313" key="5">
    <source>
        <dbReference type="Proteomes" id="UP001477672"/>
    </source>
</evidence>
<dbReference type="InterPro" id="IPR036388">
    <property type="entry name" value="WH-like_DNA-bd_sf"/>
</dbReference>
<comment type="function">
    <text evidence="2">Acts both as a biotin--[acetyl-CoA-carboxylase] ligase and a repressor.</text>
</comment>
<keyword evidence="1 2" id="KW-0436">Ligase</keyword>
<feature type="DNA-binding region" description="H-T-H motif" evidence="2">
    <location>
        <begin position="21"/>
        <end position="40"/>
    </location>
</feature>
<keyword evidence="5" id="KW-1185">Reference proteome</keyword>
<keyword evidence="2" id="KW-0805">Transcription regulation</keyword>
<dbReference type="Proteomes" id="UP001477672">
    <property type="component" value="Unassembled WGS sequence"/>
</dbReference>
<dbReference type="InterPro" id="IPR013196">
    <property type="entry name" value="HTH_11"/>
</dbReference>
<keyword evidence="2" id="KW-0678">Repressor</keyword>
<protein>
    <recommendedName>
        <fullName evidence="2">Bifunctional ligase/repressor BirA</fullName>
    </recommendedName>
    <alternativeName>
        <fullName evidence="2">Biotin--[acetyl-CoA-carboxylase] ligase</fullName>
        <ecNumber evidence="2">6.3.4.15</ecNumber>
    </alternativeName>
    <alternativeName>
        <fullName evidence="2">Biotin--protein ligase</fullName>
    </alternativeName>
    <alternativeName>
        <fullName evidence="2">Biotin-[acetyl-CoA carboxylase] synthetase</fullName>
    </alternativeName>
</protein>
<keyword evidence="2" id="KW-0238">DNA-binding</keyword>
<gene>
    <name evidence="2" type="primary">birA</name>
    <name evidence="4" type="ORF">WMO24_08550</name>
</gene>
<comment type="catalytic activity">
    <reaction evidence="2">
        <text>biotin + L-lysyl-[protein] + ATP = N(6)-biotinyl-L-lysyl-[protein] + AMP + diphosphate + H(+)</text>
        <dbReference type="Rhea" id="RHEA:11756"/>
        <dbReference type="Rhea" id="RHEA-COMP:9752"/>
        <dbReference type="Rhea" id="RHEA-COMP:10505"/>
        <dbReference type="ChEBI" id="CHEBI:15378"/>
        <dbReference type="ChEBI" id="CHEBI:29969"/>
        <dbReference type="ChEBI" id="CHEBI:30616"/>
        <dbReference type="ChEBI" id="CHEBI:33019"/>
        <dbReference type="ChEBI" id="CHEBI:57586"/>
        <dbReference type="ChEBI" id="CHEBI:83144"/>
        <dbReference type="ChEBI" id="CHEBI:456215"/>
        <dbReference type="EC" id="6.3.4.15"/>
    </reaction>
</comment>
<dbReference type="PROSITE" id="PS51733">
    <property type="entry name" value="BPL_LPL_CATALYTIC"/>
    <property type="match status" value="1"/>
</dbReference>
<name>A0ABV1GFL3_9FIRM</name>
<dbReference type="Pfam" id="PF08279">
    <property type="entry name" value="HTH_11"/>
    <property type="match status" value="1"/>
</dbReference>
<evidence type="ECO:0000259" key="3">
    <source>
        <dbReference type="PROSITE" id="PS51733"/>
    </source>
</evidence>
<dbReference type="RefSeq" id="WP_349215978.1">
    <property type="nucleotide sequence ID" value="NZ_JBBMFA010000090.1"/>
</dbReference>
<feature type="binding site" evidence="2">
    <location>
        <position position="185"/>
    </location>
    <ligand>
        <name>biotin</name>
        <dbReference type="ChEBI" id="CHEBI:57586"/>
    </ligand>
</feature>
<dbReference type="InterPro" id="IPR036390">
    <property type="entry name" value="WH_DNA-bd_sf"/>
</dbReference>
<dbReference type="HAMAP" id="MF_00978">
    <property type="entry name" value="Bifunct_BirA"/>
    <property type="match status" value="1"/>
</dbReference>
<dbReference type="Gene3D" id="2.30.30.100">
    <property type="match status" value="1"/>
</dbReference>
<dbReference type="PANTHER" id="PTHR12835:SF5">
    <property type="entry name" value="BIOTIN--PROTEIN LIGASE"/>
    <property type="match status" value="1"/>
</dbReference>
<keyword evidence="2" id="KW-0067">ATP-binding</keyword>
<organism evidence="4 5">
    <name type="scientific">Ruthenibacterium intestinale</name>
    <dbReference type="NCBI Taxonomy" id="3133163"/>
    <lineage>
        <taxon>Bacteria</taxon>
        <taxon>Bacillati</taxon>
        <taxon>Bacillota</taxon>
        <taxon>Clostridia</taxon>
        <taxon>Eubacteriales</taxon>
        <taxon>Oscillospiraceae</taxon>
        <taxon>Ruthenibacterium</taxon>
    </lineage>
</organism>
<dbReference type="InterPro" id="IPR004143">
    <property type="entry name" value="BPL_LPL_catalytic"/>
</dbReference>
<dbReference type="EMBL" id="JBBMFA010000090">
    <property type="protein sequence ID" value="MEQ2520478.1"/>
    <property type="molecule type" value="Genomic_DNA"/>
</dbReference>
<reference evidence="4 5" key="1">
    <citation type="submission" date="2024-03" db="EMBL/GenBank/DDBJ databases">
        <title>Human intestinal bacterial collection.</title>
        <authorList>
            <person name="Pauvert C."/>
            <person name="Hitch T.C.A."/>
            <person name="Clavel T."/>
        </authorList>
    </citation>
    <scope>NUCLEOTIDE SEQUENCE [LARGE SCALE GENOMIC DNA]</scope>
    <source>
        <strain evidence="4 5">CLA-JM-H11</strain>
    </source>
</reference>
<dbReference type="InterPro" id="IPR045864">
    <property type="entry name" value="aa-tRNA-synth_II/BPL/LPL"/>
</dbReference>
<dbReference type="GO" id="GO:0004077">
    <property type="term" value="F:biotin--[biotin carboxyl-carrier protein] ligase activity"/>
    <property type="evidence" value="ECO:0007669"/>
    <property type="project" value="UniProtKB-EC"/>
</dbReference>
<dbReference type="CDD" id="cd16442">
    <property type="entry name" value="BPL"/>
    <property type="match status" value="1"/>
</dbReference>
<dbReference type="EC" id="6.3.4.15" evidence="2"/>
<sequence length="327" mass="35387">MSTKEEILSLLETHREQAFSGQALADRLGISRAAVWKAVKELQKQGHSIEAVPNKGYTMRSTSEVLSEQGVRPYLTRPVPRLVVEREVVSTNLTAKELAAQGAPHGTLVVADAQTGGRGRRGRSFSSPPGTGLYLTMLLRSGLPMECAVPITSAAAVAVYRAIRKVCGRELEIKWVNDLYRNGKKCCGILTEAAADMESGGVDYVVVGIGLNLLEPEGGFPPEIRDVAGSIFDPGEPVQRCRIAAEIANELWDMAEQLPATPFMEDYIAHNLVPGKEIFVIQNGTRRPARALSITPDGHLLIENSEGKTEELSFGEVSIRVKQGGSL</sequence>